<dbReference type="InterPro" id="IPR016181">
    <property type="entry name" value="Acyl_CoA_acyltransferase"/>
</dbReference>
<keyword evidence="3" id="KW-1185">Reference proteome</keyword>
<dbReference type="OrthoDB" id="9798081at2"/>
<dbReference type="AlphaFoldDB" id="A0A3Q9BMT4"/>
<dbReference type="InterPro" id="IPR000182">
    <property type="entry name" value="GNAT_dom"/>
</dbReference>
<dbReference type="InterPro" id="IPR051531">
    <property type="entry name" value="N-acetyltransferase"/>
</dbReference>
<evidence type="ECO:0000259" key="1">
    <source>
        <dbReference type="PROSITE" id="PS51186"/>
    </source>
</evidence>
<proteinExistence type="predicted"/>
<gene>
    <name evidence="2" type="ORF">EJN90_07775</name>
</gene>
<sequence>MYEYASDEETVRYVFDKHQSLEHTKNSIAEYFMKAPIGKFAIEHKKLGKMIGTIDIRVFFEHKTAEIGYTLNKDFWGQGYMTEAANALLQLAFEMLELEKVYAIHDVENPASGKVMLRLGMQKEGVLRRHRIHKGKSIDTAIYGILREEYFRNKEIY</sequence>
<dbReference type="PANTHER" id="PTHR43792">
    <property type="entry name" value="GNAT FAMILY, PUTATIVE (AFU_ORTHOLOGUE AFUA_3G00765)-RELATED-RELATED"/>
    <property type="match status" value="1"/>
</dbReference>
<accession>A0A3Q9BMT4</accession>
<organism evidence="2 3">
    <name type="scientific">Jeotgalibaca ciconiae</name>
    <dbReference type="NCBI Taxonomy" id="2496265"/>
    <lineage>
        <taxon>Bacteria</taxon>
        <taxon>Bacillati</taxon>
        <taxon>Bacillota</taxon>
        <taxon>Bacilli</taxon>
        <taxon>Lactobacillales</taxon>
        <taxon>Carnobacteriaceae</taxon>
        <taxon>Jeotgalibaca</taxon>
    </lineage>
</organism>
<dbReference type="PROSITE" id="PS51186">
    <property type="entry name" value="GNAT"/>
    <property type="match status" value="1"/>
</dbReference>
<feature type="domain" description="N-acetyltransferase" evidence="1">
    <location>
        <begin position="1"/>
        <end position="149"/>
    </location>
</feature>
<dbReference type="SUPFAM" id="SSF55729">
    <property type="entry name" value="Acyl-CoA N-acyltransferases (Nat)"/>
    <property type="match status" value="1"/>
</dbReference>
<protein>
    <submittedName>
        <fullName evidence="2">N-acetyltransferase</fullName>
    </submittedName>
</protein>
<dbReference type="Proteomes" id="UP000273326">
    <property type="component" value="Chromosome"/>
</dbReference>
<evidence type="ECO:0000313" key="2">
    <source>
        <dbReference type="EMBL" id="AZP05725.1"/>
    </source>
</evidence>
<dbReference type="EMBL" id="CP034465">
    <property type="protein sequence ID" value="AZP05725.1"/>
    <property type="molecule type" value="Genomic_DNA"/>
</dbReference>
<evidence type="ECO:0000313" key="3">
    <source>
        <dbReference type="Proteomes" id="UP000273326"/>
    </source>
</evidence>
<dbReference type="Gene3D" id="3.40.630.30">
    <property type="match status" value="1"/>
</dbReference>
<dbReference type="Pfam" id="PF13302">
    <property type="entry name" value="Acetyltransf_3"/>
    <property type="match status" value="1"/>
</dbReference>
<dbReference type="KEGG" id="jeh:EJN90_07775"/>
<name>A0A3Q9BMT4_9LACT</name>
<dbReference type="GO" id="GO:0016747">
    <property type="term" value="F:acyltransferase activity, transferring groups other than amino-acyl groups"/>
    <property type="evidence" value="ECO:0007669"/>
    <property type="project" value="InterPro"/>
</dbReference>
<reference evidence="3" key="1">
    <citation type="submission" date="2018-12" db="EMBL/GenBank/DDBJ databases">
        <title>Complete genome sequencing of Jeotgalibaca sp. H21T32.</title>
        <authorList>
            <person name="Bae J.-W."/>
            <person name="Lee S.-Y."/>
        </authorList>
    </citation>
    <scope>NUCLEOTIDE SEQUENCE [LARGE SCALE GENOMIC DNA]</scope>
    <source>
        <strain evidence="3">H21T32</strain>
    </source>
</reference>
<keyword evidence="2" id="KW-0808">Transferase</keyword>